<dbReference type="AlphaFoldDB" id="A0A4Q1CJL5"/>
<dbReference type="RefSeq" id="WP_129130780.1">
    <property type="nucleotide sequence ID" value="NZ_SDHW01000002.1"/>
</dbReference>
<keyword evidence="4" id="KW-1185">Reference proteome</keyword>
<evidence type="ECO:0000256" key="2">
    <source>
        <dbReference type="SAM" id="Phobius"/>
    </source>
</evidence>
<feature type="compositionally biased region" description="Polar residues" evidence="1">
    <location>
        <begin position="10"/>
        <end position="29"/>
    </location>
</feature>
<dbReference type="Proteomes" id="UP000290204">
    <property type="component" value="Unassembled WGS sequence"/>
</dbReference>
<name>A0A4Q1CJL5_9BACT</name>
<feature type="transmembrane region" description="Helical" evidence="2">
    <location>
        <begin position="72"/>
        <end position="93"/>
    </location>
</feature>
<evidence type="ECO:0000256" key="1">
    <source>
        <dbReference type="SAM" id="MobiDB-lite"/>
    </source>
</evidence>
<feature type="region of interest" description="Disordered" evidence="1">
    <location>
        <begin position="1"/>
        <end position="29"/>
    </location>
</feature>
<accession>A0A4Q1CJL5</accession>
<proteinExistence type="predicted"/>
<comment type="caution">
    <text evidence="3">The sequence shown here is derived from an EMBL/GenBank/DDBJ whole genome shotgun (WGS) entry which is preliminary data.</text>
</comment>
<protein>
    <submittedName>
        <fullName evidence="3">Uncharacterized protein</fullName>
    </submittedName>
</protein>
<dbReference type="OrthoDB" id="1454369at2"/>
<keyword evidence="2" id="KW-0472">Membrane</keyword>
<reference evidence="3 4" key="1">
    <citation type="submission" date="2019-01" db="EMBL/GenBank/DDBJ databases">
        <title>Lacibacter sp. strain TTM-7.</title>
        <authorList>
            <person name="Chen W.-M."/>
        </authorList>
    </citation>
    <scope>NUCLEOTIDE SEQUENCE [LARGE SCALE GENOMIC DNA]</scope>
    <source>
        <strain evidence="3 4">TTM-7</strain>
    </source>
</reference>
<evidence type="ECO:0000313" key="3">
    <source>
        <dbReference type="EMBL" id="RXK60819.1"/>
    </source>
</evidence>
<sequence length="310" mass="35774">MQEEEKKESLLSTDDSPHQDLQLNTPSTDETIVPATETSDIINPPSDIKDMEVHHHAHDPAAPHHKKNWKSYFWEFLMLFLAVFCGFLAEYQLEHKIEKQRAKEYALSLYRDLAADTVTNSRAIANLHTCISSIDSLIKLLGNKEELTKNTTAIYKLSVYAFVFPQYKPNESTLQQLLNSGALRYFRSNQLIDTIKNYNNSIQGFKDIRDDMGSMNIEFRKVQSRVLEIDQVIEAVAANNFLSRDALSFDQLKFTGSPRLMVTDPLLITEYKNWCAIKKFYMSNTAASFSIIKRRAEAVLRMLEKEYHFK</sequence>
<evidence type="ECO:0000313" key="4">
    <source>
        <dbReference type="Proteomes" id="UP000290204"/>
    </source>
</evidence>
<gene>
    <name evidence="3" type="ORF">ESA94_10180</name>
</gene>
<dbReference type="EMBL" id="SDHW01000002">
    <property type="protein sequence ID" value="RXK60819.1"/>
    <property type="molecule type" value="Genomic_DNA"/>
</dbReference>
<organism evidence="3 4">
    <name type="scientific">Lacibacter luteus</name>
    <dbReference type="NCBI Taxonomy" id="2508719"/>
    <lineage>
        <taxon>Bacteria</taxon>
        <taxon>Pseudomonadati</taxon>
        <taxon>Bacteroidota</taxon>
        <taxon>Chitinophagia</taxon>
        <taxon>Chitinophagales</taxon>
        <taxon>Chitinophagaceae</taxon>
        <taxon>Lacibacter</taxon>
    </lineage>
</organism>
<keyword evidence="2" id="KW-0812">Transmembrane</keyword>
<keyword evidence="2" id="KW-1133">Transmembrane helix</keyword>